<feature type="active site" description="Proton donor" evidence="8">
    <location>
        <position position="188"/>
    </location>
</feature>
<feature type="binding site" description="in other chain" evidence="9">
    <location>
        <position position="286"/>
    </location>
    <ligand>
        <name>substrate</name>
        <note>ligand shared between dimeric partners</note>
    </ligand>
</feature>
<dbReference type="FunFam" id="1.10.1040.10:FF:000032">
    <property type="entry name" value="6-phosphogluconate dehydrogenase, decarboxylating"/>
    <property type="match status" value="1"/>
</dbReference>
<evidence type="ECO:0000256" key="6">
    <source>
        <dbReference type="ARBA" id="ARBA00023126"/>
    </source>
</evidence>
<feature type="binding site" description="in other chain" evidence="9">
    <location>
        <begin position="127"/>
        <end position="129"/>
    </location>
    <ligand>
        <name>substrate</name>
        <note>ligand shared between dimeric partners</note>
    </ligand>
</feature>
<dbReference type="GO" id="GO:0019521">
    <property type="term" value="P:D-gluconate metabolic process"/>
    <property type="evidence" value="ECO:0007669"/>
    <property type="project" value="UniProtKB-KW"/>
</dbReference>
<evidence type="ECO:0000256" key="5">
    <source>
        <dbReference type="ARBA" id="ARBA00023064"/>
    </source>
</evidence>
<comment type="similarity">
    <text evidence="1 7 10">Belongs to the 6-phosphogluconate dehydrogenase family.</text>
</comment>
<evidence type="ECO:0000256" key="9">
    <source>
        <dbReference type="PIRSR" id="PIRSR000109-2"/>
    </source>
</evidence>
<dbReference type="NCBIfam" id="TIGR00873">
    <property type="entry name" value="gnd"/>
    <property type="match status" value="1"/>
</dbReference>
<evidence type="ECO:0000256" key="10">
    <source>
        <dbReference type="RuleBase" id="RU000485"/>
    </source>
</evidence>
<comment type="subunit">
    <text evidence="2 7">Homodimer.</text>
</comment>
<comment type="pathway">
    <text evidence="7 10">Carbohydrate degradation; pentose phosphate pathway; D-ribulose 5-phosphate from D-glucose 6-phosphate (oxidative stage): step 3/3.</text>
</comment>
<dbReference type="Pfam" id="PF00393">
    <property type="entry name" value="6PGD"/>
    <property type="match status" value="1"/>
</dbReference>
<dbReference type="InterPro" id="IPR008927">
    <property type="entry name" value="6-PGluconate_DH-like_C_sf"/>
</dbReference>
<dbReference type="PRINTS" id="PR00076">
    <property type="entry name" value="6PGDHDRGNASE"/>
</dbReference>
<keyword evidence="4 7" id="KW-0560">Oxidoreductase</keyword>
<accession>A0A926IK72</accession>
<dbReference type="EC" id="1.1.1.44" evidence="7 10"/>
<dbReference type="GO" id="GO:0050661">
    <property type="term" value="F:NADP binding"/>
    <property type="evidence" value="ECO:0007669"/>
    <property type="project" value="InterPro"/>
</dbReference>
<feature type="active site" description="Proton acceptor" evidence="8">
    <location>
        <position position="181"/>
    </location>
</feature>
<organism evidence="12 13">
    <name type="scientific">Paratissierella segnis</name>
    <dbReference type="NCBI Taxonomy" id="2763679"/>
    <lineage>
        <taxon>Bacteria</taxon>
        <taxon>Bacillati</taxon>
        <taxon>Bacillota</taxon>
        <taxon>Tissierellia</taxon>
        <taxon>Tissierellales</taxon>
        <taxon>Tissierellaceae</taxon>
        <taxon>Paratissierella</taxon>
    </lineage>
</organism>
<evidence type="ECO:0000313" key="13">
    <source>
        <dbReference type="Proteomes" id="UP000601171"/>
    </source>
</evidence>
<dbReference type="InterPro" id="IPR006114">
    <property type="entry name" value="6PGDH_C"/>
</dbReference>
<dbReference type="PIRSF" id="PIRSF000109">
    <property type="entry name" value="6PGD"/>
    <property type="match status" value="1"/>
</dbReference>
<feature type="binding site" description="in other chain" evidence="9">
    <location>
        <position position="101"/>
    </location>
    <ligand>
        <name>substrate</name>
        <note>ligand shared between dimeric partners</note>
    </ligand>
</feature>
<comment type="caution">
    <text evidence="12">The sequence shown here is derived from an EMBL/GenBank/DDBJ whole genome shotgun (WGS) entry which is preliminary data.</text>
</comment>
<reference evidence="12" key="1">
    <citation type="submission" date="2020-08" db="EMBL/GenBank/DDBJ databases">
        <title>Genome public.</title>
        <authorList>
            <person name="Liu C."/>
            <person name="Sun Q."/>
        </authorList>
    </citation>
    <scope>NUCLEOTIDE SEQUENCE</scope>
    <source>
        <strain evidence="12">BX21</strain>
    </source>
</reference>
<dbReference type="Gene3D" id="1.20.5.320">
    <property type="entry name" value="6-Phosphogluconate Dehydrogenase, domain 3"/>
    <property type="match status" value="1"/>
</dbReference>
<evidence type="ECO:0000256" key="8">
    <source>
        <dbReference type="PIRSR" id="PIRSR000109-1"/>
    </source>
</evidence>
<dbReference type="NCBIfam" id="NF006765">
    <property type="entry name" value="PRK09287.1"/>
    <property type="match status" value="1"/>
</dbReference>
<comment type="catalytic activity">
    <reaction evidence="7 10">
        <text>6-phospho-D-gluconate + NADP(+) = D-ribulose 5-phosphate + CO2 + NADPH</text>
        <dbReference type="Rhea" id="RHEA:10116"/>
        <dbReference type="ChEBI" id="CHEBI:16526"/>
        <dbReference type="ChEBI" id="CHEBI:57783"/>
        <dbReference type="ChEBI" id="CHEBI:58121"/>
        <dbReference type="ChEBI" id="CHEBI:58349"/>
        <dbReference type="ChEBI" id="CHEBI:58759"/>
        <dbReference type="EC" id="1.1.1.44"/>
    </reaction>
</comment>
<dbReference type="Proteomes" id="UP000601171">
    <property type="component" value="Unassembled WGS sequence"/>
</dbReference>
<evidence type="ECO:0000256" key="2">
    <source>
        <dbReference type="ARBA" id="ARBA00011738"/>
    </source>
</evidence>
<dbReference type="SMART" id="SM01350">
    <property type="entry name" value="6PGD"/>
    <property type="match status" value="1"/>
</dbReference>
<dbReference type="PROSITE" id="PS00461">
    <property type="entry name" value="6PGD"/>
    <property type="match status" value="1"/>
</dbReference>
<dbReference type="InterPro" id="IPR013328">
    <property type="entry name" value="6PGD_dom2"/>
</dbReference>
<feature type="binding site" description="in other chain" evidence="9">
    <location>
        <position position="259"/>
    </location>
    <ligand>
        <name>substrate</name>
        <note>ligand shared between dimeric partners</note>
    </ligand>
</feature>
<dbReference type="Gene3D" id="3.40.50.720">
    <property type="entry name" value="NAD(P)-binding Rossmann-like Domain"/>
    <property type="match status" value="1"/>
</dbReference>
<protein>
    <recommendedName>
        <fullName evidence="7 10">6-phosphogluconate dehydrogenase, decarboxylating</fullName>
        <ecNumber evidence="7 10">1.1.1.44</ecNumber>
    </recommendedName>
</protein>
<keyword evidence="13" id="KW-1185">Reference proteome</keyword>
<sequence length="466" mass="52828">MNDIGLIGLGVMGENLALNIGRNNYSLSVLNRTIEKTKMFMEQKVRDENIMPFYDIKSFVESLERPRKIILMVKSGEPVDNLIHELLPYLENGDLIIDGGNSYFKDTDRRIEELKASNVLYLGLGISGGEYGALNGPSLMPGGLLETYKLVEDILLNIAAKVDSKPCCTYVGDDGAGHFVKMIHNGIEYGIMLGISEAYNIMRKGLMLSSKEIGDTFKKWNDGELGSYLMEISYKIMYHEDENNNRPLVDFILDKAEQKGTGKWTSITALELGIPAPSLTAAVDGRLISHFKEERIKLSNVFEKKKVNLSLDKEKTIYDLEKSLLFNQFILFSQGIWLINEASNVYNYNIDSAEVLRIWKGGCIIRAKMINFLIEIINEDRENINFLNNKKSVDFLLGKFNSTKHISNIAKDLYIPALIHNTSMDYFLGLIEENSAANLMQAQRDYFGAHTYERVDSEGIFHTEWE</sequence>
<comment type="function">
    <text evidence="7">Catalyzes the oxidative decarboxylation of 6-phosphogluconate to ribulose 5-phosphate and CO(2), with concomitant reduction of NADP to NADPH.</text>
</comment>
<evidence type="ECO:0000256" key="7">
    <source>
        <dbReference type="PIRNR" id="PIRNR000109"/>
    </source>
</evidence>
<dbReference type="InterPro" id="IPR006115">
    <property type="entry name" value="6PGDH_NADP-bd"/>
</dbReference>
<dbReference type="EMBL" id="JACRTG010000018">
    <property type="protein sequence ID" value="MBC8588196.1"/>
    <property type="molecule type" value="Genomic_DNA"/>
</dbReference>
<dbReference type="PANTHER" id="PTHR11811">
    <property type="entry name" value="6-PHOSPHOGLUCONATE DEHYDROGENASE"/>
    <property type="match status" value="1"/>
</dbReference>
<dbReference type="AlphaFoldDB" id="A0A926IK72"/>
<feature type="domain" description="6-phosphogluconate dehydrogenase C-terminal" evidence="11">
    <location>
        <begin position="177"/>
        <end position="466"/>
    </location>
</feature>
<dbReference type="FunFam" id="3.40.50.720:FF:000007">
    <property type="entry name" value="6-phosphogluconate dehydrogenase, decarboxylating"/>
    <property type="match status" value="1"/>
</dbReference>
<keyword evidence="3 7" id="KW-0521">NADP</keyword>
<evidence type="ECO:0000256" key="1">
    <source>
        <dbReference type="ARBA" id="ARBA00008419"/>
    </source>
</evidence>
<name>A0A926IK72_9FIRM</name>
<evidence type="ECO:0000256" key="4">
    <source>
        <dbReference type="ARBA" id="ARBA00023002"/>
    </source>
</evidence>
<dbReference type="GO" id="GO:0004616">
    <property type="term" value="F:phosphogluconate dehydrogenase (decarboxylating) activity"/>
    <property type="evidence" value="ECO:0007669"/>
    <property type="project" value="UniProtKB-EC"/>
</dbReference>
<dbReference type="InterPro" id="IPR006184">
    <property type="entry name" value="6PGdom_BS"/>
</dbReference>
<keyword evidence="6 7" id="KW-0570">Pentose shunt</keyword>
<dbReference type="SUPFAM" id="SSF48179">
    <property type="entry name" value="6-phosphogluconate dehydrogenase C-terminal domain-like"/>
    <property type="match status" value="1"/>
</dbReference>
<dbReference type="FunFam" id="1.20.5.320:FF:000001">
    <property type="entry name" value="6-phosphogluconate dehydrogenase, decarboxylating"/>
    <property type="match status" value="1"/>
</dbReference>
<evidence type="ECO:0000259" key="11">
    <source>
        <dbReference type="SMART" id="SM01350"/>
    </source>
</evidence>
<dbReference type="InterPro" id="IPR036291">
    <property type="entry name" value="NAD(P)-bd_dom_sf"/>
</dbReference>
<dbReference type="SUPFAM" id="SSF51735">
    <property type="entry name" value="NAD(P)-binding Rossmann-fold domains"/>
    <property type="match status" value="1"/>
</dbReference>
<dbReference type="InterPro" id="IPR006183">
    <property type="entry name" value="Pgluconate_DH"/>
</dbReference>
<dbReference type="Pfam" id="PF03446">
    <property type="entry name" value="NAD_binding_2"/>
    <property type="match status" value="1"/>
</dbReference>
<feature type="binding site" description="in other chain" evidence="9">
    <location>
        <begin position="184"/>
        <end position="185"/>
    </location>
    <ligand>
        <name>substrate</name>
        <note>ligand shared between dimeric partners</note>
    </ligand>
</feature>
<feature type="binding site" evidence="9">
    <location>
        <position position="444"/>
    </location>
    <ligand>
        <name>substrate</name>
        <note>ligand shared between dimeric partners</note>
    </ligand>
</feature>
<gene>
    <name evidence="12" type="primary">gndA</name>
    <name evidence="12" type="ORF">H8707_08080</name>
</gene>
<evidence type="ECO:0000256" key="3">
    <source>
        <dbReference type="ARBA" id="ARBA00022857"/>
    </source>
</evidence>
<dbReference type="RefSeq" id="WP_262429647.1">
    <property type="nucleotide sequence ID" value="NZ_JACRTG010000018.1"/>
</dbReference>
<dbReference type="GO" id="GO:0006098">
    <property type="term" value="P:pentose-phosphate shunt"/>
    <property type="evidence" value="ECO:0007669"/>
    <property type="project" value="UniProtKB-KW"/>
</dbReference>
<proteinExistence type="inferred from homology"/>
<evidence type="ECO:0000313" key="12">
    <source>
        <dbReference type="EMBL" id="MBC8588196.1"/>
    </source>
</evidence>
<feature type="binding site" evidence="9">
    <location>
        <position position="450"/>
    </location>
    <ligand>
        <name>substrate</name>
        <note>ligand shared between dimeric partners</note>
    </ligand>
</feature>
<dbReference type="Gene3D" id="1.10.1040.10">
    <property type="entry name" value="N-(1-d-carboxylethyl)-l-norvaline Dehydrogenase, domain 2"/>
    <property type="match status" value="1"/>
</dbReference>
<dbReference type="InterPro" id="IPR006113">
    <property type="entry name" value="6PGDH_Gnd/GntZ"/>
</dbReference>
<keyword evidence="5 10" id="KW-0311">Gluconate utilization</keyword>
<feature type="binding site" description="in other chain" evidence="9">
    <location>
        <position position="189"/>
    </location>
    <ligand>
        <name>substrate</name>
        <note>ligand shared between dimeric partners</note>
    </ligand>
</feature>